<evidence type="ECO:0000256" key="1">
    <source>
        <dbReference type="SAM" id="SignalP"/>
    </source>
</evidence>
<sequence>MAPVQAGTTVLLAITLFPFCEWEGNTLCQFTWLEFPTNTAKLRRVSFIIRGFRLSAGVDQVCT</sequence>
<dbReference type="AlphaFoldDB" id="A0A9D4L583"/>
<feature type="chain" id="PRO_5038614561" description="Secreted protein" evidence="1">
    <location>
        <begin position="23"/>
        <end position="63"/>
    </location>
</feature>
<comment type="caution">
    <text evidence="2">The sequence shown here is derived from an EMBL/GenBank/DDBJ whole genome shotgun (WGS) entry which is preliminary data.</text>
</comment>
<dbReference type="EMBL" id="JAIWYP010000003">
    <property type="protein sequence ID" value="KAH3851665.1"/>
    <property type="molecule type" value="Genomic_DNA"/>
</dbReference>
<name>A0A9D4L583_DREPO</name>
<feature type="signal peptide" evidence="1">
    <location>
        <begin position="1"/>
        <end position="22"/>
    </location>
</feature>
<proteinExistence type="predicted"/>
<accession>A0A9D4L583</accession>
<keyword evidence="1" id="KW-0732">Signal</keyword>
<gene>
    <name evidence="2" type="ORF">DPMN_094148</name>
</gene>
<protein>
    <recommendedName>
        <fullName evidence="4">Secreted protein</fullName>
    </recommendedName>
</protein>
<keyword evidence="3" id="KW-1185">Reference proteome</keyword>
<evidence type="ECO:0000313" key="2">
    <source>
        <dbReference type="EMBL" id="KAH3851665.1"/>
    </source>
</evidence>
<evidence type="ECO:0000313" key="3">
    <source>
        <dbReference type="Proteomes" id="UP000828390"/>
    </source>
</evidence>
<reference evidence="2" key="1">
    <citation type="journal article" date="2019" name="bioRxiv">
        <title>The Genome of the Zebra Mussel, Dreissena polymorpha: A Resource for Invasive Species Research.</title>
        <authorList>
            <person name="McCartney M.A."/>
            <person name="Auch B."/>
            <person name="Kono T."/>
            <person name="Mallez S."/>
            <person name="Zhang Y."/>
            <person name="Obille A."/>
            <person name="Becker A."/>
            <person name="Abrahante J.E."/>
            <person name="Garbe J."/>
            <person name="Badalamenti J.P."/>
            <person name="Herman A."/>
            <person name="Mangelson H."/>
            <person name="Liachko I."/>
            <person name="Sullivan S."/>
            <person name="Sone E.D."/>
            <person name="Koren S."/>
            <person name="Silverstein K.A.T."/>
            <person name="Beckman K.B."/>
            <person name="Gohl D.M."/>
        </authorList>
    </citation>
    <scope>NUCLEOTIDE SEQUENCE</scope>
    <source>
        <strain evidence="2">Duluth1</strain>
        <tissue evidence="2">Whole animal</tissue>
    </source>
</reference>
<organism evidence="2 3">
    <name type="scientific">Dreissena polymorpha</name>
    <name type="common">Zebra mussel</name>
    <name type="synonym">Mytilus polymorpha</name>
    <dbReference type="NCBI Taxonomy" id="45954"/>
    <lineage>
        <taxon>Eukaryota</taxon>
        <taxon>Metazoa</taxon>
        <taxon>Spiralia</taxon>
        <taxon>Lophotrochozoa</taxon>
        <taxon>Mollusca</taxon>
        <taxon>Bivalvia</taxon>
        <taxon>Autobranchia</taxon>
        <taxon>Heteroconchia</taxon>
        <taxon>Euheterodonta</taxon>
        <taxon>Imparidentia</taxon>
        <taxon>Neoheterodontei</taxon>
        <taxon>Myida</taxon>
        <taxon>Dreissenoidea</taxon>
        <taxon>Dreissenidae</taxon>
        <taxon>Dreissena</taxon>
    </lineage>
</organism>
<evidence type="ECO:0008006" key="4">
    <source>
        <dbReference type="Google" id="ProtNLM"/>
    </source>
</evidence>
<reference evidence="2" key="2">
    <citation type="submission" date="2020-11" db="EMBL/GenBank/DDBJ databases">
        <authorList>
            <person name="McCartney M.A."/>
            <person name="Auch B."/>
            <person name="Kono T."/>
            <person name="Mallez S."/>
            <person name="Becker A."/>
            <person name="Gohl D.M."/>
            <person name="Silverstein K.A.T."/>
            <person name="Koren S."/>
            <person name="Bechman K.B."/>
            <person name="Herman A."/>
            <person name="Abrahante J.E."/>
            <person name="Garbe J."/>
        </authorList>
    </citation>
    <scope>NUCLEOTIDE SEQUENCE</scope>
    <source>
        <strain evidence="2">Duluth1</strain>
        <tissue evidence="2">Whole animal</tissue>
    </source>
</reference>
<dbReference type="Proteomes" id="UP000828390">
    <property type="component" value="Unassembled WGS sequence"/>
</dbReference>